<feature type="binding site" description="axial binding residue" evidence="12">
    <location>
        <position position="279"/>
    </location>
    <ligand>
        <name>heme</name>
        <dbReference type="ChEBI" id="CHEBI:30413"/>
    </ligand>
    <ligandPart>
        <name>Fe</name>
        <dbReference type="ChEBI" id="CHEBI:18248"/>
    </ligandPart>
</feature>
<dbReference type="PANTHER" id="PTHR23289">
    <property type="entry name" value="CYTOCHROME C OXIDASE ASSEMBLY PROTEIN COX15"/>
    <property type="match status" value="1"/>
</dbReference>
<reference evidence="13 14" key="1">
    <citation type="journal article" date="2016" name="Antonie Van Leeuwenhoek">
        <title>Dongia soli sp. nov., isolated from soil from Dokdo, Korea.</title>
        <authorList>
            <person name="Kim D.U."/>
            <person name="Lee H."/>
            <person name="Kim H."/>
            <person name="Kim S.G."/>
            <person name="Ka J.O."/>
        </authorList>
    </citation>
    <scope>NUCLEOTIDE SEQUENCE [LARGE SCALE GENOMIC DNA]</scope>
    <source>
        <strain evidence="13 14">D78</strain>
    </source>
</reference>
<comment type="cofactor">
    <cofactor evidence="1 12">
        <name>heme b</name>
        <dbReference type="ChEBI" id="CHEBI:60344"/>
    </cofactor>
</comment>
<evidence type="ECO:0000256" key="6">
    <source>
        <dbReference type="ARBA" id="ARBA00023002"/>
    </source>
</evidence>
<evidence type="ECO:0000256" key="11">
    <source>
        <dbReference type="ARBA" id="ARBA00048044"/>
    </source>
</evidence>
<comment type="pathway">
    <text evidence="10 12">Porphyrin-containing compound metabolism; heme A biosynthesis; heme A from heme O: step 1/1.</text>
</comment>
<dbReference type="Pfam" id="PF02628">
    <property type="entry name" value="COX15-CtaA"/>
    <property type="match status" value="1"/>
</dbReference>
<feature type="transmembrane region" description="Helical" evidence="12">
    <location>
        <begin position="143"/>
        <end position="165"/>
    </location>
</feature>
<dbReference type="HAMAP" id="MF_01665">
    <property type="entry name" value="HemeA_synth_type2"/>
    <property type="match status" value="1"/>
</dbReference>
<evidence type="ECO:0000256" key="1">
    <source>
        <dbReference type="ARBA" id="ARBA00001970"/>
    </source>
</evidence>
<comment type="similarity">
    <text evidence="12">Belongs to the COX15/CtaA family. Type 2 subfamily.</text>
</comment>
<comment type="catalytic activity">
    <reaction evidence="11">
        <text>Fe(II)-heme o + 2 A + H2O = Fe(II)-heme a + 2 AH2</text>
        <dbReference type="Rhea" id="RHEA:63388"/>
        <dbReference type="ChEBI" id="CHEBI:13193"/>
        <dbReference type="ChEBI" id="CHEBI:15377"/>
        <dbReference type="ChEBI" id="CHEBI:17499"/>
        <dbReference type="ChEBI" id="CHEBI:60530"/>
        <dbReference type="ChEBI" id="CHEBI:61715"/>
        <dbReference type="EC" id="1.17.99.9"/>
    </reaction>
    <physiologicalReaction direction="left-to-right" evidence="11">
        <dbReference type="Rhea" id="RHEA:63389"/>
    </physiologicalReaction>
</comment>
<evidence type="ECO:0000256" key="12">
    <source>
        <dbReference type="HAMAP-Rule" id="MF_01665"/>
    </source>
</evidence>
<dbReference type="RefSeq" id="WP_320506416.1">
    <property type="nucleotide sequence ID" value="NZ_JAXCLW010000001.1"/>
</dbReference>
<feature type="transmembrane region" description="Helical" evidence="12">
    <location>
        <begin position="277"/>
        <end position="298"/>
    </location>
</feature>
<dbReference type="Proteomes" id="UP001279642">
    <property type="component" value="Unassembled WGS sequence"/>
</dbReference>
<dbReference type="InterPro" id="IPR003780">
    <property type="entry name" value="COX15/CtaA_fam"/>
</dbReference>
<evidence type="ECO:0000256" key="3">
    <source>
        <dbReference type="ARBA" id="ARBA00022692"/>
    </source>
</evidence>
<comment type="subunit">
    <text evidence="12">Interacts with CtaB.</text>
</comment>
<dbReference type="EC" id="1.17.99.9" evidence="12"/>
<name>A0ABU5E631_9PROT</name>
<dbReference type="InterPro" id="IPR023754">
    <property type="entry name" value="HemeA_Synthase_type2"/>
</dbReference>
<proteinExistence type="inferred from homology"/>
<dbReference type="PANTHER" id="PTHR23289:SF2">
    <property type="entry name" value="CYTOCHROME C OXIDASE ASSEMBLY PROTEIN COX15 HOMOLOG"/>
    <property type="match status" value="1"/>
</dbReference>
<evidence type="ECO:0000313" key="13">
    <source>
        <dbReference type="EMBL" id="MDY0881347.1"/>
    </source>
</evidence>
<accession>A0ABU5E631</accession>
<comment type="subcellular location">
    <subcellularLocation>
        <location evidence="12">Cell membrane</location>
        <topology evidence="12">Multi-pass membrane protein</topology>
    </subcellularLocation>
    <subcellularLocation>
        <location evidence="2">Membrane</location>
        <topology evidence="2">Multi-pass membrane protein</topology>
    </subcellularLocation>
</comment>
<keyword evidence="6 12" id="KW-0560">Oxidoreductase</keyword>
<feature type="transmembrane region" description="Helical" evidence="12">
    <location>
        <begin position="338"/>
        <end position="358"/>
    </location>
</feature>
<evidence type="ECO:0000256" key="4">
    <source>
        <dbReference type="ARBA" id="ARBA00022723"/>
    </source>
</evidence>
<keyword evidence="7 12" id="KW-0408">Iron</keyword>
<keyword evidence="3 12" id="KW-0812">Transmembrane</keyword>
<feature type="transmembrane region" description="Helical" evidence="12">
    <location>
        <begin position="113"/>
        <end position="131"/>
    </location>
</feature>
<keyword evidence="14" id="KW-1185">Reference proteome</keyword>
<dbReference type="EMBL" id="JAXCLW010000001">
    <property type="protein sequence ID" value="MDY0881347.1"/>
    <property type="molecule type" value="Genomic_DNA"/>
</dbReference>
<evidence type="ECO:0000256" key="9">
    <source>
        <dbReference type="ARBA" id="ARBA00023136"/>
    </source>
</evidence>
<protein>
    <recommendedName>
        <fullName evidence="12">Heme A synthase</fullName>
        <shortName evidence="12">HAS</shortName>
        <ecNumber evidence="12">1.17.99.9</ecNumber>
    </recommendedName>
    <alternativeName>
        <fullName evidence="12">Cytochrome aa3-controlling protein</fullName>
    </alternativeName>
</protein>
<evidence type="ECO:0000313" key="14">
    <source>
        <dbReference type="Proteomes" id="UP001279642"/>
    </source>
</evidence>
<keyword evidence="12" id="KW-1003">Cell membrane</keyword>
<keyword evidence="8 12" id="KW-0350">Heme biosynthesis</keyword>
<keyword evidence="9 12" id="KW-0472">Membrane</keyword>
<gene>
    <name evidence="12" type="primary">ctaA</name>
    <name evidence="13" type="ORF">SMD27_00690</name>
</gene>
<evidence type="ECO:0000256" key="5">
    <source>
        <dbReference type="ARBA" id="ARBA00022989"/>
    </source>
</evidence>
<keyword evidence="5 12" id="KW-1133">Transmembrane helix</keyword>
<evidence type="ECO:0000256" key="10">
    <source>
        <dbReference type="ARBA" id="ARBA00044501"/>
    </source>
</evidence>
<keyword evidence="4 12" id="KW-0479">Metal-binding</keyword>
<organism evidence="13 14">
    <name type="scientific">Dongia soli</name>
    <dbReference type="NCBI Taxonomy" id="600628"/>
    <lineage>
        <taxon>Bacteria</taxon>
        <taxon>Pseudomonadati</taxon>
        <taxon>Pseudomonadota</taxon>
        <taxon>Alphaproteobacteria</taxon>
        <taxon>Rhodospirillales</taxon>
        <taxon>Dongiaceae</taxon>
        <taxon>Dongia</taxon>
    </lineage>
</organism>
<evidence type="ECO:0000256" key="7">
    <source>
        <dbReference type="ARBA" id="ARBA00023004"/>
    </source>
</evidence>
<feature type="transmembrane region" description="Helical" evidence="12">
    <location>
        <begin position="218"/>
        <end position="243"/>
    </location>
</feature>
<comment type="function">
    <text evidence="12">Catalyzes the conversion of heme O to heme A by two successive hydroxylations of the methyl group at C8. The first hydroxylation forms heme I, the second hydroxylation results in an unstable dihydroxymethyl group, which spontaneously dehydrates, resulting in the formyl group of heme A.</text>
</comment>
<evidence type="ECO:0000256" key="8">
    <source>
        <dbReference type="ARBA" id="ARBA00023133"/>
    </source>
</evidence>
<feature type="transmembrane region" description="Helical" evidence="12">
    <location>
        <begin position="310"/>
        <end position="332"/>
    </location>
</feature>
<feature type="transmembrane region" description="Helical" evidence="12">
    <location>
        <begin position="28"/>
        <end position="49"/>
    </location>
</feature>
<feature type="transmembrane region" description="Helical" evidence="12">
    <location>
        <begin position="177"/>
        <end position="198"/>
    </location>
</feature>
<sequence>MSLTQTVSANRAGNAQPLPASLPGDRAVGVWLLVICFMILGQFLIGAVTRLTGSGLSIMEWKPIIGFIPPLNEAQWTHAFDLYKQTMQYKDINADMTLAGFQGIFWWEYIHRVWARLIGFVFLAPFLWFLVKGWIRKAWRGKLITMFVLGGLQGLMGWVMVASGFEDRTSVSQYRLVAHLLLALLIYGYILWSALDLLQPSPLAARQAPARSLRRHGWIMLAFIVLEIGLGGFVAGLHGGLIYNNFPMMGEHFIADDLFFQSPWWINFFENPGTAQFMHRLMAMIVALTLFAFVIRVCRGGLPDRLQFRAYYLILGVILQIGLGISTLMLVVPVSLATVHQGGAIILFSLALFALHGLKRVEAI</sequence>
<comment type="caution">
    <text evidence="13">The sequence shown here is derived from an EMBL/GenBank/DDBJ whole genome shotgun (WGS) entry which is preliminary data.</text>
</comment>
<feature type="binding site" description="axial binding residue" evidence="12">
    <location>
        <position position="340"/>
    </location>
    <ligand>
        <name>heme</name>
        <dbReference type="ChEBI" id="CHEBI:30413"/>
    </ligand>
    <ligandPart>
        <name>Fe</name>
        <dbReference type="ChEBI" id="CHEBI:18248"/>
    </ligandPart>
</feature>
<evidence type="ECO:0000256" key="2">
    <source>
        <dbReference type="ARBA" id="ARBA00004141"/>
    </source>
</evidence>